<reference evidence="3" key="1">
    <citation type="submission" date="2021-01" db="EMBL/GenBank/DDBJ databases">
        <authorList>
            <person name="Corre E."/>
            <person name="Pelletier E."/>
            <person name="Niang G."/>
            <person name="Scheremetjew M."/>
            <person name="Finn R."/>
            <person name="Kale V."/>
            <person name="Holt S."/>
            <person name="Cochrane G."/>
            <person name="Meng A."/>
            <person name="Brown T."/>
            <person name="Cohen L."/>
        </authorList>
    </citation>
    <scope>NUCLEOTIDE SEQUENCE</scope>
    <source>
        <strain evidence="3">CCMP325</strain>
    </source>
</reference>
<keyword evidence="1" id="KW-0175">Coiled coil</keyword>
<feature type="region of interest" description="Disordered" evidence="2">
    <location>
        <begin position="1"/>
        <end position="22"/>
    </location>
</feature>
<organism evidence="3">
    <name type="scientific">Hanusia phi</name>
    <dbReference type="NCBI Taxonomy" id="3032"/>
    <lineage>
        <taxon>Eukaryota</taxon>
        <taxon>Cryptophyceae</taxon>
        <taxon>Pyrenomonadales</taxon>
        <taxon>Geminigeraceae</taxon>
        <taxon>Hanusia</taxon>
    </lineage>
</organism>
<evidence type="ECO:0000313" key="3">
    <source>
        <dbReference type="EMBL" id="CAD8471828.1"/>
    </source>
</evidence>
<evidence type="ECO:0000256" key="1">
    <source>
        <dbReference type="SAM" id="Coils"/>
    </source>
</evidence>
<accession>A0A7S0E4Z5</accession>
<gene>
    <name evidence="3" type="ORF">HPHI1048_LOCUS3824</name>
</gene>
<evidence type="ECO:0000256" key="2">
    <source>
        <dbReference type="SAM" id="MobiDB-lite"/>
    </source>
</evidence>
<name>A0A7S0E4Z5_9CRYP</name>
<feature type="coiled-coil region" evidence="1">
    <location>
        <begin position="118"/>
        <end position="231"/>
    </location>
</feature>
<feature type="compositionally biased region" description="Low complexity" evidence="2">
    <location>
        <begin position="68"/>
        <end position="90"/>
    </location>
</feature>
<proteinExistence type="predicted"/>
<sequence>MRSGRGGAERGRNGGRGIAQIHPRRKSLFDQDQVIVKRCHLWRRLHECCLLMAMLVLAGSSESPPPSSSCYLSSPSRSRSRSPSPLSASPRRSRRSSVEGPLLAREQEEGWEALQLRVLELEKDIVQAKKANKDIAAQTERRVRAEFMEEIDKLKAAKKDLQLDLAVSRHQCTQHLGTIQKMTGITENFEAEIQQVEEKLQGHIDELLLKVKEKEAENARLRKSLEEFSSRDKDN</sequence>
<dbReference type="EMBL" id="HBEO01005372">
    <property type="protein sequence ID" value="CAD8471828.1"/>
    <property type="molecule type" value="Transcribed_RNA"/>
</dbReference>
<protein>
    <submittedName>
        <fullName evidence="3">Uncharacterized protein</fullName>
    </submittedName>
</protein>
<dbReference type="AlphaFoldDB" id="A0A7S0E4Z5"/>
<feature type="region of interest" description="Disordered" evidence="2">
    <location>
        <begin position="61"/>
        <end position="101"/>
    </location>
</feature>